<sequence>MDSLPGDVVADVLALLPPRSLAACRCVCKAWRAVVDAGRLLRADLLPLSVGGVFTNMQHELVSAQFLRRPTEGRTVSGDFGYVAIHSDFGVPFARVVDCCNGLVLLDTGSDAMGCCVANPAARRQAPLSPSPEGTVERPCYRDRYLVFDPTVSAHYQVLLLPHRFPDEAEVKAKIGEGMVEWPPSPWMIQVFPSRTRRWEDRSIVREGEAIAVADLLQSSFRQPILPHYYAACGHEALYLHFNDDFLVRVTLSDDKYQVIRTPASIDARTFGQLRIGKSKSGVYCAITYQYRLRVWLLWEFGCRTEWILTHESNLGAIPTHMWLNNGYDVDGPWILQNDYNEDGKGKGELEWDFNTDDVLDIDIQDMDERYDDALPIIGFHPYKETGETAAGEAALLPAGVAVASGASTLRQGSLSCVSGALAAGHTRAVASGTRLPPATGGGTHASALPPPWTRTRRRQAAAWQRNRSSCPHHHGPP</sequence>
<dbReference type="EMBL" id="PQIB02000002">
    <property type="protein sequence ID" value="RLN34867.1"/>
    <property type="molecule type" value="Genomic_DNA"/>
</dbReference>
<evidence type="ECO:0000259" key="2">
    <source>
        <dbReference type="PROSITE" id="PS50181"/>
    </source>
</evidence>
<dbReference type="Proteomes" id="UP000275267">
    <property type="component" value="Unassembled WGS sequence"/>
</dbReference>
<dbReference type="PROSITE" id="PS50181">
    <property type="entry name" value="FBOX"/>
    <property type="match status" value="1"/>
</dbReference>
<dbReference type="InterPro" id="IPR001810">
    <property type="entry name" value="F-box_dom"/>
</dbReference>
<dbReference type="Gene3D" id="1.20.1280.50">
    <property type="match status" value="1"/>
</dbReference>
<protein>
    <submittedName>
        <fullName evidence="3">F-box domain containing protein</fullName>
    </submittedName>
</protein>
<reference evidence="4" key="1">
    <citation type="journal article" date="2019" name="Nat. Commun.">
        <title>The genome of broomcorn millet.</title>
        <authorList>
            <person name="Zou C."/>
            <person name="Miki D."/>
            <person name="Li D."/>
            <person name="Tang Q."/>
            <person name="Xiao L."/>
            <person name="Rajput S."/>
            <person name="Deng P."/>
            <person name="Jia W."/>
            <person name="Huang R."/>
            <person name="Zhang M."/>
            <person name="Sun Y."/>
            <person name="Hu J."/>
            <person name="Fu X."/>
            <person name="Schnable P.S."/>
            <person name="Li F."/>
            <person name="Zhang H."/>
            <person name="Feng B."/>
            <person name="Zhu X."/>
            <person name="Liu R."/>
            <person name="Schnable J.C."/>
            <person name="Zhu J.-K."/>
            <person name="Zhang H."/>
        </authorList>
    </citation>
    <scope>NUCLEOTIDE SEQUENCE [LARGE SCALE GENOMIC DNA]</scope>
</reference>
<name>A0A3L6TBL6_PANMI</name>
<dbReference type="PANTHER" id="PTHR34591">
    <property type="entry name" value="OS03G0653100 PROTEIN-RELATED"/>
    <property type="match status" value="1"/>
</dbReference>
<dbReference type="STRING" id="4540.A0A3L6TBL6"/>
<proteinExistence type="predicted"/>
<gene>
    <name evidence="3" type="ORF">C2845_PM03G18710</name>
</gene>
<comment type="caution">
    <text evidence="3">The sequence shown here is derived from an EMBL/GenBank/DDBJ whole genome shotgun (WGS) entry which is preliminary data.</text>
</comment>
<feature type="domain" description="F-box" evidence="2">
    <location>
        <begin position="1"/>
        <end position="44"/>
    </location>
</feature>
<evidence type="ECO:0000313" key="3">
    <source>
        <dbReference type="EMBL" id="RLN34867.1"/>
    </source>
</evidence>
<dbReference type="SMART" id="SM00256">
    <property type="entry name" value="FBOX"/>
    <property type="match status" value="1"/>
</dbReference>
<dbReference type="SUPFAM" id="SSF81383">
    <property type="entry name" value="F-box domain"/>
    <property type="match status" value="1"/>
</dbReference>
<accession>A0A3L6TBL6</accession>
<dbReference type="CDD" id="cd22157">
    <property type="entry name" value="F-box_AtFBW1-like"/>
    <property type="match status" value="1"/>
</dbReference>
<feature type="region of interest" description="Disordered" evidence="1">
    <location>
        <begin position="432"/>
        <end position="478"/>
    </location>
</feature>
<keyword evidence="4" id="KW-1185">Reference proteome</keyword>
<dbReference type="InterPro" id="IPR036047">
    <property type="entry name" value="F-box-like_dom_sf"/>
</dbReference>
<dbReference type="OrthoDB" id="10542481at2759"/>
<evidence type="ECO:0000313" key="4">
    <source>
        <dbReference type="Proteomes" id="UP000275267"/>
    </source>
</evidence>
<dbReference type="AlphaFoldDB" id="A0A3L6TBL6"/>
<evidence type="ECO:0000256" key="1">
    <source>
        <dbReference type="SAM" id="MobiDB-lite"/>
    </source>
</evidence>
<organism evidence="3 4">
    <name type="scientific">Panicum miliaceum</name>
    <name type="common">Proso millet</name>
    <name type="synonym">Broomcorn millet</name>
    <dbReference type="NCBI Taxonomy" id="4540"/>
    <lineage>
        <taxon>Eukaryota</taxon>
        <taxon>Viridiplantae</taxon>
        <taxon>Streptophyta</taxon>
        <taxon>Embryophyta</taxon>
        <taxon>Tracheophyta</taxon>
        <taxon>Spermatophyta</taxon>
        <taxon>Magnoliopsida</taxon>
        <taxon>Liliopsida</taxon>
        <taxon>Poales</taxon>
        <taxon>Poaceae</taxon>
        <taxon>PACMAD clade</taxon>
        <taxon>Panicoideae</taxon>
        <taxon>Panicodae</taxon>
        <taxon>Paniceae</taxon>
        <taxon>Panicinae</taxon>
        <taxon>Panicum</taxon>
        <taxon>Panicum sect. Panicum</taxon>
    </lineage>
</organism>
<dbReference type="PANTHER" id="PTHR34591:SF13">
    <property type="entry name" value="OS03G0669900 PROTEIN"/>
    <property type="match status" value="1"/>
</dbReference>
<dbReference type="Pfam" id="PF12937">
    <property type="entry name" value="F-box-like"/>
    <property type="match status" value="1"/>
</dbReference>